<proteinExistence type="predicted"/>
<dbReference type="EMBL" id="DS022305">
    <property type="protein sequence ID" value="OAJ41194.1"/>
    <property type="molecule type" value="Genomic_DNA"/>
</dbReference>
<reference evidence="1 2" key="1">
    <citation type="submission" date="2006-10" db="EMBL/GenBank/DDBJ databases">
        <title>The Genome Sequence of Batrachochytrium dendrobatidis JEL423.</title>
        <authorList>
            <consortium name="The Broad Institute Genome Sequencing Platform"/>
            <person name="Birren B."/>
            <person name="Lander E."/>
            <person name="Galagan J."/>
            <person name="Cuomo C."/>
            <person name="Devon K."/>
            <person name="Jaffe D."/>
            <person name="Butler J."/>
            <person name="Alvarez P."/>
            <person name="Gnerre S."/>
            <person name="Grabherr M."/>
            <person name="Kleber M."/>
            <person name="Mauceli E."/>
            <person name="Brockman W."/>
            <person name="Young S."/>
            <person name="LaButti K."/>
            <person name="Sykes S."/>
            <person name="DeCaprio D."/>
            <person name="Crawford M."/>
            <person name="Koehrsen M."/>
            <person name="Engels R."/>
            <person name="Montgomery P."/>
            <person name="Pearson M."/>
            <person name="Howarth C."/>
            <person name="Larson L."/>
            <person name="White J."/>
            <person name="O'Leary S."/>
            <person name="Kodira C."/>
            <person name="Zeng Q."/>
            <person name="Yandava C."/>
            <person name="Alvarado L."/>
            <person name="Longcore J."/>
            <person name="James T."/>
        </authorList>
    </citation>
    <scope>NUCLEOTIDE SEQUENCE [LARGE SCALE GENOMIC DNA]</scope>
    <source>
        <strain evidence="1 2">JEL423</strain>
    </source>
</reference>
<accession>A0A177WNF0</accession>
<evidence type="ECO:0000313" key="2">
    <source>
        <dbReference type="Proteomes" id="UP000077115"/>
    </source>
</evidence>
<name>A0A177WNF0_BATDL</name>
<dbReference type="OrthoDB" id="2160402at2759"/>
<organism evidence="1 2">
    <name type="scientific">Batrachochytrium dendrobatidis (strain JEL423)</name>
    <dbReference type="NCBI Taxonomy" id="403673"/>
    <lineage>
        <taxon>Eukaryota</taxon>
        <taxon>Fungi</taxon>
        <taxon>Fungi incertae sedis</taxon>
        <taxon>Chytridiomycota</taxon>
        <taxon>Chytridiomycota incertae sedis</taxon>
        <taxon>Chytridiomycetes</taxon>
        <taxon>Rhizophydiales</taxon>
        <taxon>Rhizophydiales incertae sedis</taxon>
        <taxon>Batrachochytrium</taxon>
    </lineage>
</organism>
<protein>
    <submittedName>
        <fullName evidence="1">Uncharacterized protein</fullName>
    </submittedName>
</protein>
<dbReference type="AlphaFoldDB" id="A0A177WNF0"/>
<reference evidence="1 2" key="2">
    <citation type="submission" date="2016-05" db="EMBL/GenBank/DDBJ databases">
        <title>Lineage-specific infection strategies underlie the spectrum of fungal disease in amphibians.</title>
        <authorList>
            <person name="Cuomo C.A."/>
            <person name="Farrer R.A."/>
            <person name="James T."/>
            <person name="Longcore J."/>
            <person name="Birren B."/>
        </authorList>
    </citation>
    <scope>NUCLEOTIDE SEQUENCE [LARGE SCALE GENOMIC DNA]</scope>
    <source>
        <strain evidence="1 2">JEL423</strain>
    </source>
</reference>
<sequence length="471" mass="51404">MPSRPSSPPASNMTVARSKIPQALSTINTSSDMSGLPSPLSAKRASMKLSVQLQSLSLADSPASPFSPLLTPQLPFRLSTQATAPNSTVFRSFEATPSPTLNPAPSPTPPHHIDVCKSTTFFAPTGTNLPATGVSQKLRDCLDRQARVAKTRWTNTLGTPISWSALFSFVDHASRTPFESQLYWKLLARRLPVNQYLRTIKQPAASPELEKSEQSVIFRGCSRCDSELESIEHVFFECPPVRAFWSRFRILFGAIVSMSGLELPEITLCDVVLFFPDLRSALCAEELHVLQVMHSVALWSLWGARTMPAGNHMLWQSFTNRLQARISVEYDAALLSRTEADAFSASLLGNSLRGSYTYSLGSTELQDDSSSTTPSVVSLQSSGCNAAHSSLRDLRRYRVSSANSALTTTYEPNTSTHSATSNIACTPVNTVAGFISTWCSGTYSTISVTPQGLHFQHSTMIRSSLRLPTTN</sequence>
<gene>
    <name evidence="1" type="ORF">BDEG_24831</name>
</gene>
<dbReference type="Proteomes" id="UP000077115">
    <property type="component" value="Unassembled WGS sequence"/>
</dbReference>
<dbReference type="VEuPathDB" id="FungiDB:BDEG_24831"/>
<evidence type="ECO:0000313" key="1">
    <source>
        <dbReference type="EMBL" id="OAJ41194.1"/>
    </source>
</evidence>